<sequence length="270" mass="32116">MKVFSHYIVTRFNIKSEGWVNDKNGKKVNDFIWLKKRYDLFKKFCLPSMQTQTEKEYSWLVFFDKDTPQEFKEVNECIRRELPQFIPLYVNDFLDFENTLREFVFENSHTEYIMTSRFDNDDCFHEDAIGAIQKAFVKKDSTIIELSKGLTMLIEDENKLAKRENVFSGPFITLIEKKSDINSLKTVYDCEHTSWGDLADFIAIDNKFYWLQTIHDANISNKLYPELTINKSLLKGFNFNYNVRFKISYMLFVICKNLGVFRLKNIFKNA</sequence>
<keyword evidence="1" id="KW-0808">Transferase</keyword>
<protein>
    <submittedName>
        <fullName evidence="1">Putative rhamnosyl transferase</fullName>
    </submittedName>
</protein>
<dbReference type="AlphaFoldDB" id="A0A1M5SIG4"/>
<dbReference type="GO" id="GO:0016740">
    <property type="term" value="F:transferase activity"/>
    <property type="evidence" value="ECO:0007669"/>
    <property type="project" value="UniProtKB-KW"/>
</dbReference>
<keyword evidence="2" id="KW-1185">Reference proteome</keyword>
<dbReference type="Proteomes" id="UP000184522">
    <property type="component" value="Unassembled WGS sequence"/>
</dbReference>
<reference evidence="2" key="1">
    <citation type="submission" date="2016-11" db="EMBL/GenBank/DDBJ databases">
        <authorList>
            <person name="Varghese N."/>
            <person name="Submissions S."/>
        </authorList>
    </citation>
    <scope>NUCLEOTIDE SEQUENCE [LARGE SCALE GENOMIC DNA]</scope>
    <source>
        <strain evidence="2">DSM 25330</strain>
    </source>
</reference>
<dbReference type="OrthoDB" id="9771846at2"/>
<dbReference type="EMBL" id="FQWS01000002">
    <property type="protein sequence ID" value="SHH38377.1"/>
    <property type="molecule type" value="Genomic_DNA"/>
</dbReference>
<dbReference type="InterPro" id="IPR021466">
    <property type="entry name" value="Put_rhamnosyl_transferase"/>
</dbReference>
<dbReference type="RefSeq" id="WP_073085795.1">
    <property type="nucleotide sequence ID" value="NZ_FQWS01000002.1"/>
</dbReference>
<evidence type="ECO:0000313" key="1">
    <source>
        <dbReference type="EMBL" id="SHH38377.1"/>
    </source>
</evidence>
<proteinExistence type="predicted"/>
<evidence type="ECO:0000313" key="2">
    <source>
        <dbReference type="Proteomes" id="UP000184522"/>
    </source>
</evidence>
<gene>
    <name evidence="1" type="ORF">SAMN05444148_1879</name>
</gene>
<name>A0A1M5SIG4_9FLAO</name>
<dbReference type="Pfam" id="PF11316">
    <property type="entry name" value="Rhamno_transf"/>
    <property type="match status" value="1"/>
</dbReference>
<dbReference type="STRING" id="1089305.SAMN05444148_1879"/>
<accession>A0A1M5SIG4</accession>
<organism evidence="1 2">
    <name type="scientific">Winogradskyella jejuensis</name>
    <dbReference type="NCBI Taxonomy" id="1089305"/>
    <lineage>
        <taxon>Bacteria</taxon>
        <taxon>Pseudomonadati</taxon>
        <taxon>Bacteroidota</taxon>
        <taxon>Flavobacteriia</taxon>
        <taxon>Flavobacteriales</taxon>
        <taxon>Flavobacteriaceae</taxon>
        <taxon>Winogradskyella</taxon>
    </lineage>
</organism>